<gene>
    <name evidence="7" type="ORF">BDK51DRAFT_41658</name>
</gene>
<dbReference type="Gene3D" id="3.40.630.60">
    <property type="match status" value="1"/>
</dbReference>
<dbReference type="Proteomes" id="UP000269721">
    <property type="component" value="Unassembled WGS sequence"/>
</dbReference>
<dbReference type="InterPro" id="IPR016181">
    <property type="entry name" value="Acyl_CoA_acyltransferase"/>
</dbReference>
<comment type="function">
    <text evidence="1">Ornithine decarboxylase (ODC) antizyme protein that negatively regulates ODC activity and intracellular polyamine biosynthesis in response to increased intracellular polyamine levels. Binds to ODC monomers, inhibiting the assembly of the functional ODC homodimer, and targets the monomers for ubiquitin-independent proteolytic destruction by the 26S proteasome.</text>
</comment>
<keyword evidence="8" id="KW-1185">Reference proteome</keyword>
<feature type="compositionally biased region" description="Basic and acidic residues" evidence="6">
    <location>
        <begin position="385"/>
        <end position="401"/>
    </location>
</feature>
<dbReference type="PANTHER" id="PTHR10279:SF10">
    <property type="entry name" value="ORNITHINE DECARBOXYLASE ANTIZYME"/>
    <property type="match status" value="1"/>
</dbReference>
<evidence type="ECO:0000256" key="3">
    <source>
        <dbReference type="ARBA" id="ARBA00011486"/>
    </source>
</evidence>
<feature type="compositionally biased region" description="Polar residues" evidence="6">
    <location>
        <begin position="99"/>
        <end position="113"/>
    </location>
</feature>
<keyword evidence="5" id="KW-0688">Ribosomal frameshifting</keyword>
<evidence type="ECO:0000256" key="6">
    <source>
        <dbReference type="SAM" id="MobiDB-lite"/>
    </source>
</evidence>
<dbReference type="GO" id="GO:0005737">
    <property type="term" value="C:cytoplasm"/>
    <property type="evidence" value="ECO:0007669"/>
    <property type="project" value="TreeGrafter"/>
</dbReference>
<dbReference type="GO" id="GO:0045732">
    <property type="term" value="P:positive regulation of protein catabolic process"/>
    <property type="evidence" value="ECO:0007669"/>
    <property type="project" value="TreeGrafter"/>
</dbReference>
<evidence type="ECO:0000256" key="4">
    <source>
        <dbReference type="ARBA" id="ARBA00017712"/>
    </source>
</evidence>
<name>A0A4V1IQQ6_9FUNG</name>
<accession>A0A4V1IQQ6</accession>
<comment type="subunit">
    <text evidence="3">Interacts with ODC and thereby sterically blocks ODC homodimerization.</text>
</comment>
<evidence type="ECO:0000256" key="1">
    <source>
        <dbReference type="ARBA" id="ARBA00002307"/>
    </source>
</evidence>
<evidence type="ECO:0000256" key="2">
    <source>
        <dbReference type="ARBA" id="ARBA00008796"/>
    </source>
</evidence>
<protein>
    <recommendedName>
        <fullName evidence="4">Ornithine decarboxylase antizyme</fullName>
    </recommendedName>
</protein>
<dbReference type="InterPro" id="IPR038581">
    <property type="entry name" value="ODC_AZ_sf"/>
</dbReference>
<dbReference type="AlphaFoldDB" id="A0A4V1IQQ6"/>
<evidence type="ECO:0000256" key="5">
    <source>
        <dbReference type="ARBA" id="ARBA00022758"/>
    </source>
</evidence>
<evidence type="ECO:0000313" key="7">
    <source>
        <dbReference type="EMBL" id="RKO87387.1"/>
    </source>
</evidence>
<feature type="region of interest" description="Disordered" evidence="6">
    <location>
        <begin position="94"/>
        <end position="113"/>
    </location>
</feature>
<dbReference type="GO" id="GO:0075523">
    <property type="term" value="P:viral translational frameshifting"/>
    <property type="evidence" value="ECO:0007669"/>
    <property type="project" value="UniProtKB-KW"/>
</dbReference>
<sequence length="410" mass="43684">MFQNILLERGPSSYLIPRAQEHGHSRCQIQIVHMLQIIANVAAGVPLKAGTADSKEHAAQSKSPAGLLAALDRPGSGRDTHCFTVRSGSGSVGRVPDTLTGSGLTRQKASAEQTPLAVPTLNARTVSLDKIARPAEDDAAAEAAASLASPFVEAVRSGFEKIDAVLHIDSPQQDGDGRGGLGSWPAFVANETMFVKIPEASLAGREPFAGFKENVVAILELAEEVLECSNVVVCLDKSRADLVVGSVSFSVVLRFGGGWGVGGTSPEAVRRFSEVRWSWLLSFQRRREAWEGLGLLPGGALPIEVSAERSTGRTGPGDAYCLHHFESCQRLLRAFAASKTQIGRRKQARDGLEGLSGSITVPSPTSSNRAGRLTASGRGNPAPDTEPRATRQMRVRMEWRSPPKPRQACP</sequence>
<dbReference type="PANTHER" id="PTHR10279">
    <property type="entry name" value="ORNITHINE DECARBOXYLASE ANTIZYME"/>
    <property type="match status" value="1"/>
</dbReference>
<dbReference type="GO" id="GO:0005634">
    <property type="term" value="C:nucleus"/>
    <property type="evidence" value="ECO:0007669"/>
    <property type="project" value="TreeGrafter"/>
</dbReference>
<dbReference type="EMBL" id="KZ997459">
    <property type="protein sequence ID" value="RKO87387.1"/>
    <property type="molecule type" value="Genomic_DNA"/>
</dbReference>
<comment type="similarity">
    <text evidence="2">Belongs to the ODC antizyme family.</text>
</comment>
<dbReference type="GO" id="GO:0008073">
    <property type="term" value="F:ornithine decarboxylase inhibitor activity"/>
    <property type="evidence" value="ECO:0007669"/>
    <property type="project" value="InterPro"/>
</dbReference>
<reference evidence="8" key="1">
    <citation type="journal article" date="2018" name="Nat. Microbiol.">
        <title>Leveraging single-cell genomics to expand the fungal tree of life.</title>
        <authorList>
            <person name="Ahrendt S.R."/>
            <person name="Quandt C.A."/>
            <person name="Ciobanu D."/>
            <person name="Clum A."/>
            <person name="Salamov A."/>
            <person name="Andreopoulos B."/>
            <person name="Cheng J.F."/>
            <person name="Woyke T."/>
            <person name="Pelin A."/>
            <person name="Henrissat B."/>
            <person name="Reynolds N.K."/>
            <person name="Benny G.L."/>
            <person name="Smith M.E."/>
            <person name="James T.Y."/>
            <person name="Grigoriev I.V."/>
        </authorList>
    </citation>
    <scope>NUCLEOTIDE SEQUENCE [LARGE SCALE GENOMIC DNA]</scope>
</reference>
<proteinExistence type="inferred from homology"/>
<dbReference type="Pfam" id="PF02100">
    <property type="entry name" value="ODC_AZ"/>
    <property type="match status" value="1"/>
</dbReference>
<dbReference type="InterPro" id="IPR002993">
    <property type="entry name" value="ODC_AZ"/>
</dbReference>
<dbReference type="SUPFAM" id="SSF55729">
    <property type="entry name" value="Acyl-CoA N-acyltransferases (Nat)"/>
    <property type="match status" value="1"/>
</dbReference>
<organism evidence="7 8">
    <name type="scientific">Blyttiomyces helicus</name>
    <dbReference type="NCBI Taxonomy" id="388810"/>
    <lineage>
        <taxon>Eukaryota</taxon>
        <taxon>Fungi</taxon>
        <taxon>Fungi incertae sedis</taxon>
        <taxon>Chytridiomycota</taxon>
        <taxon>Chytridiomycota incertae sedis</taxon>
        <taxon>Chytridiomycetes</taxon>
        <taxon>Chytridiomycetes incertae sedis</taxon>
        <taxon>Blyttiomyces</taxon>
    </lineage>
</organism>
<feature type="compositionally biased region" description="Polar residues" evidence="6">
    <location>
        <begin position="357"/>
        <end position="369"/>
    </location>
</feature>
<feature type="region of interest" description="Disordered" evidence="6">
    <location>
        <begin position="343"/>
        <end position="410"/>
    </location>
</feature>
<evidence type="ECO:0000313" key="8">
    <source>
        <dbReference type="Proteomes" id="UP000269721"/>
    </source>
</evidence>